<dbReference type="InterPro" id="IPR001867">
    <property type="entry name" value="OmpR/PhoB-type_DNA-bd"/>
</dbReference>
<organism evidence="6 7">
    <name type="scientific">Agrobacterium larrymoorei</name>
    <dbReference type="NCBI Taxonomy" id="160699"/>
    <lineage>
        <taxon>Bacteria</taxon>
        <taxon>Pseudomonadati</taxon>
        <taxon>Pseudomonadota</taxon>
        <taxon>Alphaproteobacteria</taxon>
        <taxon>Hyphomicrobiales</taxon>
        <taxon>Rhizobiaceae</taxon>
        <taxon>Rhizobium/Agrobacterium group</taxon>
        <taxon>Agrobacterium</taxon>
    </lineage>
</organism>
<dbReference type="GO" id="GO:0005829">
    <property type="term" value="C:cytosol"/>
    <property type="evidence" value="ECO:0007669"/>
    <property type="project" value="TreeGrafter"/>
</dbReference>
<dbReference type="SUPFAM" id="SSF52172">
    <property type="entry name" value="CheY-like"/>
    <property type="match status" value="1"/>
</dbReference>
<feature type="domain" description="Response regulatory" evidence="4">
    <location>
        <begin position="4"/>
        <end position="117"/>
    </location>
</feature>
<evidence type="ECO:0000259" key="4">
    <source>
        <dbReference type="PROSITE" id="PS50110"/>
    </source>
</evidence>
<dbReference type="GO" id="GO:0000156">
    <property type="term" value="F:phosphorelay response regulator activity"/>
    <property type="evidence" value="ECO:0007669"/>
    <property type="project" value="TreeGrafter"/>
</dbReference>
<dbReference type="Proteomes" id="UP001255601">
    <property type="component" value="Unassembled WGS sequence"/>
</dbReference>
<dbReference type="SMART" id="SM00448">
    <property type="entry name" value="REC"/>
    <property type="match status" value="1"/>
</dbReference>
<accession>A0AAJ2ER97</accession>
<dbReference type="PROSITE" id="PS51755">
    <property type="entry name" value="OMPR_PHOB"/>
    <property type="match status" value="1"/>
</dbReference>
<dbReference type="PANTHER" id="PTHR48111:SF59">
    <property type="entry name" value="TRANSCRIPTIONAL REGULATORY PROTEIN BAER"/>
    <property type="match status" value="1"/>
</dbReference>
<gene>
    <name evidence="6" type="ORF">QE369_000371</name>
</gene>
<dbReference type="Gene3D" id="6.10.250.690">
    <property type="match status" value="1"/>
</dbReference>
<comment type="caution">
    <text evidence="6">The sequence shown here is derived from an EMBL/GenBank/DDBJ whole genome shotgun (WGS) entry which is preliminary data.</text>
</comment>
<dbReference type="InterPro" id="IPR001789">
    <property type="entry name" value="Sig_transdc_resp-reg_receiver"/>
</dbReference>
<dbReference type="Gene3D" id="1.10.10.10">
    <property type="entry name" value="Winged helix-like DNA-binding domain superfamily/Winged helix DNA-binding domain"/>
    <property type="match status" value="1"/>
</dbReference>
<feature type="DNA-binding region" description="OmpR/PhoB-type" evidence="3">
    <location>
        <begin position="125"/>
        <end position="223"/>
    </location>
</feature>
<evidence type="ECO:0000313" key="7">
    <source>
        <dbReference type="Proteomes" id="UP001255601"/>
    </source>
</evidence>
<dbReference type="InterPro" id="IPR011006">
    <property type="entry name" value="CheY-like_superfamily"/>
</dbReference>
<dbReference type="Pfam" id="PF00486">
    <property type="entry name" value="Trans_reg_C"/>
    <property type="match status" value="1"/>
</dbReference>
<dbReference type="InterPro" id="IPR039420">
    <property type="entry name" value="WalR-like"/>
</dbReference>
<evidence type="ECO:0000256" key="1">
    <source>
        <dbReference type="ARBA" id="ARBA00023125"/>
    </source>
</evidence>
<sequence length="231" mass="25313">MKPIILVVDDDPDIRTVIRIAAENANMTVIDAPDGRIALDVLEQKNPDLVILDVGMPTMDGFECFKAIRGRSSVPVLFLTAQDDEVNRVLAFELGADDYVSKPFSPRELVLRIKAILARCKAVPETDLRHGDLAIDFQRRTCTLGGKIMNLTVTEFALLRALLSQPGFVINRDALIDVVYAGNTWLSGRTIDSHVRNIRSKAALLGYHDIVETVRGVGLKLGACTGGSRTD</sequence>
<name>A0AAJ2ER97_9HYPH</name>
<dbReference type="InterPro" id="IPR036388">
    <property type="entry name" value="WH-like_DNA-bd_sf"/>
</dbReference>
<evidence type="ECO:0000313" key="6">
    <source>
        <dbReference type="EMBL" id="MDR6100193.1"/>
    </source>
</evidence>
<dbReference type="AlphaFoldDB" id="A0AAJ2ER97"/>
<protein>
    <submittedName>
        <fullName evidence="6">Two-component system OmpR family response regulator</fullName>
    </submittedName>
</protein>
<evidence type="ECO:0000256" key="2">
    <source>
        <dbReference type="PROSITE-ProRule" id="PRU00169"/>
    </source>
</evidence>
<dbReference type="PANTHER" id="PTHR48111">
    <property type="entry name" value="REGULATOR OF RPOS"/>
    <property type="match status" value="1"/>
</dbReference>
<proteinExistence type="predicted"/>
<dbReference type="SMART" id="SM00862">
    <property type="entry name" value="Trans_reg_C"/>
    <property type="match status" value="1"/>
</dbReference>
<feature type="modified residue" description="4-aspartylphosphate" evidence="2">
    <location>
        <position position="53"/>
    </location>
</feature>
<dbReference type="CDD" id="cd17574">
    <property type="entry name" value="REC_OmpR"/>
    <property type="match status" value="1"/>
</dbReference>
<dbReference type="EMBL" id="JAVIZC010000001">
    <property type="protein sequence ID" value="MDR6100193.1"/>
    <property type="molecule type" value="Genomic_DNA"/>
</dbReference>
<reference evidence="6" key="1">
    <citation type="submission" date="2023-08" db="EMBL/GenBank/DDBJ databases">
        <title>Functional and genomic diversity of the sorghum phyllosphere microbiome.</title>
        <authorList>
            <person name="Shade A."/>
        </authorList>
    </citation>
    <scope>NUCLEOTIDE SEQUENCE</scope>
    <source>
        <strain evidence="6">SORGH_AS_0974</strain>
    </source>
</reference>
<dbReference type="PROSITE" id="PS50110">
    <property type="entry name" value="RESPONSE_REGULATORY"/>
    <property type="match status" value="1"/>
</dbReference>
<dbReference type="GO" id="GO:0000976">
    <property type="term" value="F:transcription cis-regulatory region binding"/>
    <property type="evidence" value="ECO:0007669"/>
    <property type="project" value="TreeGrafter"/>
</dbReference>
<keyword evidence="1 3" id="KW-0238">DNA-binding</keyword>
<evidence type="ECO:0000256" key="3">
    <source>
        <dbReference type="PROSITE-ProRule" id="PRU01091"/>
    </source>
</evidence>
<evidence type="ECO:0000259" key="5">
    <source>
        <dbReference type="PROSITE" id="PS51755"/>
    </source>
</evidence>
<dbReference type="Gene3D" id="3.40.50.2300">
    <property type="match status" value="1"/>
</dbReference>
<dbReference type="GO" id="GO:0032993">
    <property type="term" value="C:protein-DNA complex"/>
    <property type="evidence" value="ECO:0007669"/>
    <property type="project" value="TreeGrafter"/>
</dbReference>
<dbReference type="GO" id="GO:0006355">
    <property type="term" value="P:regulation of DNA-templated transcription"/>
    <property type="evidence" value="ECO:0007669"/>
    <property type="project" value="InterPro"/>
</dbReference>
<dbReference type="CDD" id="cd00383">
    <property type="entry name" value="trans_reg_C"/>
    <property type="match status" value="1"/>
</dbReference>
<dbReference type="Pfam" id="PF00072">
    <property type="entry name" value="Response_reg"/>
    <property type="match status" value="1"/>
</dbReference>
<feature type="domain" description="OmpR/PhoB-type" evidence="5">
    <location>
        <begin position="125"/>
        <end position="223"/>
    </location>
</feature>
<dbReference type="RefSeq" id="WP_309769320.1">
    <property type="nucleotide sequence ID" value="NZ_JAVIZC010000001.1"/>
</dbReference>
<keyword evidence="2" id="KW-0597">Phosphoprotein</keyword>